<dbReference type="Gene3D" id="3.30.70.100">
    <property type="match status" value="2"/>
</dbReference>
<dbReference type="CDD" id="cd00371">
    <property type="entry name" value="HMA"/>
    <property type="match status" value="1"/>
</dbReference>
<dbReference type="ExpressionAtlas" id="A0A2K3LVN2">
    <property type="expression patterns" value="baseline"/>
</dbReference>
<dbReference type="STRING" id="57577.A0A2K3LVN2"/>
<feature type="domain" description="HMA" evidence="2">
    <location>
        <begin position="79"/>
        <end position="146"/>
    </location>
</feature>
<accession>A0A2K3LVN2</accession>
<feature type="compositionally biased region" description="Basic and acidic residues" evidence="1">
    <location>
        <begin position="54"/>
        <end position="76"/>
    </location>
</feature>
<dbReference type="Proteomes" id="UP000236291">
    <property type="component" value="Unassembled WGS sequence"/>
</dbReference>
<feature type="compositionally biased region" description="Basic and acidic residues" evidence="1">
    <location>
        <begin position="146"/>
        <end position="177"/>
    </location>
</feature>
<dbReference type="PROSITE" id="PS50846">
    <property type="entry name" value="HMA_2"/>
    <property type="match status" value="1"/>
</dbReference>
<evidence type="ECO:0000256" key="1">
    <source>
        <dbReference type="SAM" id="MobiDB-lite"/>
    </source>
</evidence>
<evidence type="ECO:0000259" key="2">
    <source>
        <dbReference type="PROSITE" id="PS50846"/>
    </source>
</evidence>
<organism evidence="3 4">
    <name type="scientific">Trifolium pratense</name>
    <name type="common">Red clover</name>
    <dbReference type="NCBI Taxonomy" id="57577"/>
    <lineage>
        <taxon>Eukaryota</taxon>
        <taxon>Viridiplantae</taxon>
        <taxon>Streptophyta</taxon>
        <taxon>Embryophyta</taxon>
        <taxon>Tracheophyta</taxon>
        <taxon>Spermatophyta</taxon>
        <taxon>Magnoliopsida</taxon>
        <taxon>eudicotyledons</taxon>
        <taxon>Gunneridae</taxon>
        <taxon>Pentapetalae</taxon>
        <taxon>rosids</taxon>
        <taxon>fabids</taxon>
        <taxon>Fabales</taxon>
        <taxon>Fabaceae</taxon>
        <taxon>Papilionoideae</taxon>
        <taxon>50 kb inversion clade</taxon>
        <taxon>NPAAA clade</taxon>
        <taxon>Hologalegina</taxon>
        <taxon>IRL clade</taxon>
        <taxon>Trifolieae</taxon>
        <taxon>Trifolium</taxon>
    </lineage>
</organism>
<dbReference type="InterPro" id="IPR044594">
    <property type="entry name" value="HIPP01/3/5/6"/>
</dbReference>
<dbReference type="PANTHER" id="PTHR46413">
    <property type="entry name" value="HEAVY METAL-ASSOCIATED ISOPRENYLATED PLANT PROTEIN 6"/>
    <property type="match status" value="1"/>
</dbReference>
<evidence type="ECO:0000313" key="3">
    <source>
        <dbReference type="EMBL" id="PNX82601.1"/>
    </source>
</evidence>
<feature type="region of interest" description="Disordered" evidence="1">
    <location>
        <begin position="44"/>
        <end position="79"/>
    </location>
</feature>
<protein>
    <submittedName>
        <fullName evidence="3">Heavy metal transport/detoxification domain-containing protein</fullName>
    </submittedName>
</protein>
<dbReference type="SUPFAM" id="SSF55008">
    <property type="entry name" value="HMA, heavy metal-associated domain"/>
    <property type="match status" value="1"/>
</dbReference>
<feature type="region of interest" description="Disordered" evidence="1">
    <location>
        <begin position="146"/>
        <end position="202"/>
    </location>
</feature>
<dbReference type="PANTHER" id="PTHR46413:SF2">
    <property type="entry name" value="HEAVY METAL-ASSOCIATED ISOPRENYLATED PLANT PROTEIN 3"/>
    <property type="match status" value="1"/>
</dbReference>
<name>A0A2K3LVN2_TRIPR</name>
<dbReference type="Pfam" id="PF00403">
    <property type="entry name" value="HMA"/>
    <property type="match status" value="1"/>
</dbReference>
<dbReference type="GO" id="GO:0046872">
    <property type="term" value="F:metal ion binding"/>
    <property type="evidence" value="ECO:0007669"/>
    <property type="project" value="InterPro"/>
</dbReference>
<proteinExistence type="predicted"/>
<gene>
    <name evidence="3" type="ORF">L195_g038631</name>
</gene>
<evidence type="ECO:0000313" key="4">
    <source>
        <dbReference type="Proteomes" id="UP000236291"/>
    </source>
</evidence>
<reference evidence="3 4" key="2">
    <citation type="journal article" date="2017" name="Front. Plant Sci.">
        <title>Gene Classification and Mining of Molecular Markers Useful in Red Clover (Trifolium pratense) Breeding.</title>
        <authorList>
            <person name="Istvanek J."/>
            <person name="Dluhosova J."/>
            <person name="Dluhos P."/>
            <person name="Patkova L."/>
            <person name="Nedelnik J."/>
            <person name="Repkova J."/>
        </authorList>
    </citation>
    <scope>NUCLEOTIDE SEQUENCE [LARGE SCALE GENOMIC DNA]</scope>
    <source>
        <strain evidence="4">cv. Tatra</strain>
        <tissue evidence="3">Young leaves</tissue>
    </source>
</reference>
<dbReference type="InterPro" id="IPR006121">
    <property type="entry name" value="HMA_dom"/>
</dbReference>
<dbReference type="InterPro" id="IPR036163">
    <property type="entry name" value="HMA_dom_sf"/>
</dbReference>
<reference evidence="3 4" key="1">
    <citation type="journal article" date="2014" name="Am. J. Bot.">
        <title>Genome assembly and annotation for red clover (Trifolium pratense; Fabaceae).</title>
        <authorList>
            <person name="Istvanek J."/>
            <person name="Jaros M."/>
            <person name="Krenek A."/>
            <person name="Repkova J."/>
        </authorList>
    </citation>
    <scope>NUCLEOTIDE SEQUENCE [LARGE SCALE GENOMIC DNA]</scope>
    <source>
        <strain evidence="4">cv. Tatra</strain>
        <tissue evidence="3">Young leaves</tissue>
    </source>
</reference>
<dbReference type="EMBL" id="ASHM01042361">
    <property type="protein sequence ID" value="PNX82601.1"/>
    <property type="molecule type" value="Genomic_DNA"/>
</dbReference>
<comment type="caution">
    <text evidence="3">The sequence shown here is derived from an EMBL/GenBank/DDBJ whole genome shotgun (WGS) entry which is preliminary data.</text>
</comment>
<feature type="non-terminal residue" evidence="3">
    <location>
        <position position="1"/>
    </location>
</feature>
<dbReference type="AlphaFoldDB" id="A0A2K3LVN2"/>
<sequence length="254" mass="28309">IKCIAGFEGVEKIDKGDGTGKLTITGNIDAAKLRDKLVSKTKKKVEVISPPLKNNDKENKKSDNKNNKPDEKKPKELPFTTVTLKMELHCPGCIERIRKTVSKAKGVNHVTIDKEKETLTVKGTMDVKVLMEKLKKRFKRKIEVVQPKKEKEKDKDKDKENEKEGNKGEKSENDGGKKNNQNQKGGEGGNKKGDGNVGGDNNAKMEVSSSGYGYGYGYGFWGLDYNNYGQVQMMQMQQAPQMFSDENPNACSIM</sequence>